<dbReference type="PANTHER" id="PTHR46411:SF2">
    <property type="entry name" value="AAA+ ATPASE DOMAIN-CONTAINING PROTEIN"/>
    <property type="match status" value="1"/>
</dbReference>
<organism evidence="1 2">
    <name type="scientific">Coccidioides immitis RMSCC 2394</name>
    <dbReference type="NCBI Taxonomy" id="404692"/>
    <lineage>
        <taxon>Eukaryota</taxon>
        <taxon>Fungi</taxon>
        <taxon>Dikarya</taxon>
        <taxon>Ascomycota</taxon>
        <taxon>Pezizomycotina</taxon>
        <taxon>Eurotiomycetes</taxon>
        <taxon>Eurotiomycetidae</taxon>
        <taxon>Onygenales</taxon>
        <taxon>Onygenaceae</taxon>
        <taxon>Coccidioides</taxon>
    </lineage>
</organism>
<gene>
    <name evidence="1" type="ORF">CIRG_02160</name>
</gene>
<evidence type="ECO:0000313" key="1">
    <source>
        <dbReference type="EMBL" id="KMP02021.1"/>
    </source>
</evidence>
<dbReference type="Proteomes" id="UP000054565">
    <property type="component" value="Unassembled WGS sequence"/>
</dbReference>
<dbReference type="SUPFAM" id="SSF52540">
    <property type="entry name" value="P-loop containing nucleoside triphosphate hydrolases"/>
    <property type="match status" value="1"/>
</dbReference>
<name>A0A0J6Y0A1_COCIT</name>
<evidence type="ECO:0000313" key="2">
    <source>
        <dbReference type="Proteomes" id="UP000054565"/>
    </source>
</evidence>
<dbReference type="Gene3D" id="3.40.50.300">
    <property type="entry name" value="P-loop containing nucleotide triphosphate hydrolases"/>
    <property type="match status" value="1"/>
</dbReference>
<dbReference type="STRING" id="404692.A0A0J6Y0A1"/>
<dbReference type="PANTHER" id="PTHR46411">
    <property type="entry name" value="FAMILY ATPASE, PUTATIVE-RELATED"/>
    <property type="match status" value="1"/>
</dbReference>
<dbReference type="EMBL" id="DS028093">
    <property type="protein sequence ID" value="KMP02021.1"/>
    <property type="molecule type" value="Genomic_DNA"/>
</dbReference>
<protein>
    <recommendedName>
        <fullName evidence="3">ATPase AAA-type core domain-containing protein</fullName>
    </recommendedName>
</protein>
<accession>A0A0J6Y0A1</accession>
<sequence length="235" mass="26569">MSNYSCPCIEKSQSTGIDLDGAFWIDFINQVQREKKQVKYDGVGDGNMDNKNYLICCSTVPGFSFTNNTFYEFAVDDINKIKWSSTPFGNLTISDEQRSILMILAKTWMGVTPALLFDNFVAGKGCGLNVLLYGPPGIPAAQLVTQPDRLENNLTRIFQIAKHFNALLLLDEADVFLECCAFINMSKNAIVIIFLCKLEYFQGIFFLMTNCKTEFDKAILSRIHLKIRYSNLSQQ</sequence>
<dbReference type="OrthoDB" id="4183084at2759"/>
<proteinExistence type="predicted"/>
<dbReference type="AlphaFoldDB" id="A0A0J6Y0A1"/>
<reference evidence="2" key="1">
    <citation type="journal article" date="2010" name="Genome Res.">
        <title>Population genomic sequencing of Coccidioides fungi reveals recent hybridization and transposon control.</title>
        <authorList>
            <person name="Neafsey D.E."/>
            <person name="Barker B.M."/>
            <person name="Sharpton T.J."/>
            <person name="Stajich J.E."/>
            <person name="Park D.J."/>
            <person name="Whiston E."/>
            <person name="Hung C.-Y."/>
            <person name="McMahan C."/>
            <person name="White J."/>
            <person name="Sykes S."/>
            <person name="Heiman D."/>
            <person name="Young S."/>
            <person name="Zeng Q."/>
            <person name="Abouelleil A."/>
            <person name="Aftuck L."/>
            <person name="Bessette D."/>
            <person name="Brown A."/>
            <person name="FitzGerald M."/>
            <person name="Lui A."/>
            <person name="Macdonald J.P."/>
            <person name="Priest M."/>
            <person name="Orbach M.J."/>
            <person name="Galgiani J.N."/>
            <person name="Kirkland T.N."/>
            <person name="Cole G.T."/>
            <person name="Birren B.W."/>
            <person name="Henn M.R."/>
            <person name="Taylor J.W."/>
            <person name="Rounsley S.D."/>
        </authorList>
    </citation>
    <scope>NUCLEOTIDE SEQUENCE [LARGE SCALE GENOMIC DNA]</scope>
    <source>
        <strain evidence="2">RMSCC 2394</strain>
    </source>
</reference>
<evidence type="ECO:0008006" key="3">
    <source>
        <dbReference type="Google" id="ProtNLM"/>
    </source>
</evidence>
<dbReference type="InterPro" id="IPR027417">
    <property type="entry name" value="P-loop_NTPase"/>
</dbReference>